<evidence type="ECO:0008006" key="4">
    <source>
        <dbReference type="Google" id="ProtNLM"/>
    </source>
</evidence>
<dbReference type="AlphaFoldDB" id="A0A1S1Z0R9"/>
<protein>
    <recommendedName>
        <fullName evidence="4">Porin</fullName>
    </recommendedName>
</protein>
<gene>
    <name evidence="2" type="ORF">NH26_10980</name>
</gene>
<dbReference type="Pfam" id="PF19577">
    <property type="entry name" value="DcaP"/>
    <property type="match status" value="1"/>
</dbReference>
<dbReference type="Proteomes" id="UP000179797">
    <property type="component" value="Unassembled WGS sequence"/>
</dbReference>
<dbReference type="InterPro" id="IPR045748">
    <property type="entry name" value="DcaP"/>
</dbReference>
<reference evidence="2 3" key="1">
    <citation type="journal article" date="2012" name="Int. J. Syst. Evol. Microbiol.">
        <title>Flammeovirga pacifica sp. nov., isolated from deep-sea sediment.</title>
        <authorList>
            <person name="Xu H."/>
            <person name="Fu Y."/>
            <person name="Yang N."/>
            <person name="Ding Z."/>
            <person name="Lai Q."/>
            <person name="Zeng R."/>
        </authorList>
    </citation>
    <scope>NUCLEOTIDE SEQUENCE [LARGE SCALE GENOMIC DNA]</scope>
    <source>
        <strain evidence="3">DSM 24597 / LMG 26175 / WPAGA1</strain>
    </source>
</reference>
<feature type="signal peptide" evidence="1">
    <location>
        <begin position="1"/>
        <end position="20"/>
    </location>
</feature>
<dbReference type="RefSeq" id="WP_044222934.1">
    <property type="nucleotide sequence ID" value="NZ_JRYR02000001.1"/>
</dbReference>
<evidence type="ECO:0000256" key="1">
    <source>
        <dbReference type="SAM" id="SignalP"/>
    </source>
</evidence>
<evidence type="ECO:0000313" key="3">
    <source>
        <dbReference type="Proteomes" id="UP000179797"/>
    </source>
</evidence>
<dbReference type="OrthoDB" id="790324at2"/>
<keyword evidence="3" id="KW-1185">Reference proteome</keyword>
<comment type="caution">
    <text evidence="2">The sequence shown here is derived from an EMBL/GenBank/DDBJ whole genome shotgun (WGS) entry which is preliminary data.</text>
</comment>
<accession>A0A1S1Z0R9</accession>
<proteinExistence type="predicted"/>
<evidence type="ECO:0000313" key="2">
    <source>
        <dbReference type="EMBL" id="OHX66842.1"/>
    </source>
</evidence>
<name>A0A1S1Z0R9_FLAPC</name>
<sequence>MKTTQLFILAFLMMAGNLFAQGFISDQVSKNNGDSETKMEDPTFPGSWPMTGKGNVRMKIGGYMKNDFVYDMNGTRDKTQFLMSTIPVQGEADYGSTGYVSFFSKETRINLDVRSKVNNTPVQMFVEGDFFSATGTQFRMRHAYVKVGNFTFGQTWTNLTFLETLPFIIDFAAGDALFGGRSNQIRYEKNINKHWMFGASIEYLENMGIENPNELNGVAQAQLPLISLKFAYNKKDTKLFFGASAAQLNWTGGPEGVSASTPQLDVVFGGVQQIDRKNRISWNVNYGIGSGENILAFIGSNANAVLNQEGQLVAMKSFSALVGYTHNWNEKWSSNLSYAYGWLMDIPDSRDPFALKAGGITHVNLIWQPLKYFSTGIEYMRGSQRTANSSFGVANRIQLMTKFDF</sequence>
<feature type="chain" id="PRO_5010182110" description="Porin" evidence="1">
    <location>
        <begin position="21"/>
        <end position="405"/>
    </location>
</feature>
<dbReference type="STRING" id="915059.NH26_10980"/>
<dbReference type="EMBL" id="JRYR02000001">
    <property type="protein sequence ID" value="OHX66842.1"/>
    <property type="molecule type" value="Genomic_DNA"/>
</dbReference>
<organism evidence="2 3">
    <name type="scientific">Flammeovirga pacifica</name>
    <dbReference type="NCBI Taxonomy" id="915059"/>
    <lineage>
        <taxon>Bacteria</taxon>
        <taxon>Pseudomonadati</taxon>
        <taxon>Bacteroidota</taxon>
        <taxon>Cytophagia</taxon>
        <taxon>Cytophagales</taxon>
        <taxon>Flammeovirgaceae</taxon>
        <taxon>Flammeovirga</taxon>
    </lineage>
</organism>
<dbReference type="SUPFAM" id="SSF56935">
    <property type="entry name" value="Porins"/>
    <property type="match status" value="1"/>
</dbReference>
<keyword evidence="1" id="KW-0732">Signal</keyword>